<dbReference type="EMBL" id="QZXA01000009">
    <property type="protein sequence ID" value="RJT31118.1"/>
    <property type="molecule type" value="Genomic_DNA"/>
</dbReference>
<accession>A0A6M7TJQ3</accession>
<dbReference type="AlphaFoldDB" id="A0A6M7TJQ3"/>
<proteinExistence type="predicted"/>
<reference evidence="1 2" key="1">
    <citation type="submission" date="2018-09" db="EMBL/GenBank/DDBJ databases">
        <title>Mesorhizobium carmichaelinearum sp. nov. isolated from Carmichaelinea spp. root nodules in New Zealand.</title>
        <authorList>
            <person name="De Meyer S.E."/>
        </authorList>
    </citation>
    <scope>NUCLEOTIDE SEQUENCE [LARGE SCALE GENOMIC DNA]</scope>
    <source>
        <strain evidence="1 2">LMG 28313</strain>
    </source>
</reference>
<gene>
    <name evidence="1" type="ORF">D3242_22930</name>
</gene>
<dbReference type="Proteomes" id="UP000275530">
    <property type="component" value="Unassembled WGS sequence"/>
</dbReference>
<comment type="caution">
    <text evidence="1">The sequence shown here is derived from an EMBL/GenBank/DDBJ whole genome shotgun (WGS) entry which is preliminary data.</text>
</comment>
<evidence type="ECO:0000313" key="2">
    <source>
        <dbReference type="Proteomes" id="UP000275530"/>
    </source>
</evidence>
<sequence length="102" mass="10939">MPAAEEADAMARKPDDDELPDEIPLDLRAPAADNDGPTGNSTYLSMPWAKASASILARALRTSEINTYDGGRLVLVDGVWVVLKSGESNDADVVREALRKVD</sequence>
<name>A0A6M7TJQ3_9HYPH</name>
<organism evidence="1 2">
    <name type="scientific">Mesorhizobium jarvisii</name>
    <dbReference type="NCBI Taxonomy" id="1777867"/>
    <lineage>
        <taxon>Bacteria</taxon>
        <taxon>Pseudomonadati</taxon>
        <taxon>Pseudomonadota</taxon>
        <taxon>Alphaproteobacteria</taxon>
        <taxon>Hyphomicrobiales</taxon>
        <taxon>Phyllobacteriaceae</taxon>
        <taxon>Mesorhizobium</taxon>
    </lineage>
</organism>
<keyword evidence="2" id="KW-1185">Reference proteome</keyword>
<evidence type="ECO:0000313" key="1">
    <source>
        <dbReference type="EMBL" id="RJT31118.1"/>
    </source>
</evidence>
<protein>
    <submittedName>
        <fullName evidence="1">Uncharacterized protein</fullName>
    </submittedName>
</protein>